<gene>
    <name evidence="2" type="ORF">GZH46_02998</name>
</gene>
<protein>
    <recommendedName>
        <fullName evidence="4">Olfactory receptor</fullName>
    </recommendedName>
</protein>
<evidence type="ECO:0000313" key="2">
    <source>
        <dbReference type="EMBL" id="KAG9508502.1"/>
    </source>
</evidence>
<feature type="transmembrane region" description="Helical" evidence="1">
    <location>
        <begin position="747"/>
        <end position="768"/>
    </location>
</feature>
<keyword evidence="1" id="KW-0812">Transmembrane</keyword>
<dbReference type="EMBL" id="JAIFTH010001556">
    <property type="protein sequence ID" value="KAG9508502.1"/>
    <property type="molecule type" value="Genomic_DNA"/>
</dbReference>
<name>A0ABQ7S505_9ACAR</name>
<feature type="transmembrane region" description="Helical" evidence="1">
    <location>
        <begin position="538"/>
        <end position="562"/>
    </location>
</feature>
<keyword evidence="1" id="KW-0472">Membrane</keyword>
<comment type="caution">
    <text evidence="2">The sequence shown here is derived from an EMBL/GenBank/DDBJ whole genome shotgun (WGS) entry which is preliminary data.</text>
</comment>
<keyword evidence="1" id="KW-1133">Transmembrane helix</keyword>
<feature type="transmembrane region" description="Helical" evidence="1">
    <location>
        <begin position="30"/>
        <end position="52"/>
    </location>
</feature>
<organism evidence="2 3">
    <name type="scientific">Fragariocoptes setiger</name>
    <dbReference type="NCBI Taxonomy" id="1670756"/>
    <lineage>
        <taxon>Eukaryota</taxon>
        <taxon>Metazoa</taxon>
        <taxon>Ecdysozoa</taxon>
        <taxon>Arthropoda</taxon>
        <taxon>Chelicerata</taxon>
        <taxon>Arachnida</taxon>
        <taxon>Acari</taxon>
        <taxon>Acariformes</taxon>
        <taxon>Trombidiformes</taxon>
        <taxon>Prostigmata</taxon>
        <taxon>Eupodina</taxon>
        <taxon>Eriophyoidea</taxon>
        <taxon>Phytoptidae</taxon>
        <taxon>Fragariocoptes</taxon>
    </lineage>
</organism>
<accession>A0ABQ7S505</accession>
<sequence>RQHRKQYNYYESRPYTRSDDWLKWSVRVRVVISSLGQIALTTGFAVIIIIAFSPHAGTASVYAADNMLVWHLLTWQDYLFIVELWALAIMLSLSVGVALVYLLFPIIELSLCLDEIKLKMCIVRLLLHYTRPQLLHSFYSLARELNINDVDEINEIRHRRMQAFGSDCRIKSLPDFLIIQCAAANHAHTVNKLLDDVYFDFYLFVHQFDAARELASALLYIVAATFIALMAGLIYFSTILNRLLYSGGHRDESRDCCDQFDIDRKLLSFAEASSFCQAGPTFVSKLIRTVPQFGDLFPSALARKILNSMRQHVRTRNKLDTILSAICQFTCGEEYYLSRRVPHKRCFPSSLFRVVYCLKLYIAIKMTLLTQLIGFSIQLKRHNSVDYWWLHAYNDVCFFQPHSDANQTNDCTSIKYNCSHLALFRRLHLDLNELIQNIGDPYRQVGNQRIVTYCLISALSIVTAVVIPLWCRAYQFKHRYLEYAINPYQTLQLQAQCVKRHQAYLKHSHSNCTTFDYYRSRPYGRSDDWLKWSVRLRVVIALIVLLLSSFLIMIALTLPFIASVEHSHDTSDHPRSISECSQTRNRQLSFMWQDCLLLMEMGVIVLLGTIGMTVTAYYFLFPILEMSFWLEEIKLQMVICTMLLRQSRQHLRQVRYSLANSLNMGDIMTINHQQSLAVNEDCRIRSLPLFIKTFKLNTSKRYQQLMMHNAALNCCLTNGKLLENTYFNFYMLVYEFESINELVGLNIIVDVLSMAIITLSVIYLWQYLLAFDFTMMVAMLIAYVNMNMALIAGSAISLKIKLLCPIIFSILSVNQNPRRHKIWIKIVERYFHSNNERLGFRVMGLRHFLSAFPAGQRVPDERIVVLVW</sequence>
<evidence type="ECO:0000313" key="3">
    <source>
        <dbReference type="Proteomes" id="UP000825002"/>
    </source>
</evidence>
<reference evidence="2 3" key="1">
    <citation type="submission" date="2020-10" db="EMBL/GenBank/DDBJ databases">
        <authorList>
            <person name="Klimov P.B."/>
            <person name="Dyachkov S.M."/>
            <person name="Chetverikov P.E."/>
        </authorList>
    </citation>
    <scope>NUCLEOTIDE SEQUENCE [LARGE SCALE GENOMIC DNA]</scope>
    <source>
        <strain evidence="2">BMOC 18-1129-001#AD2665</strain>
        <tissue evidence="2">Entire mites</tissue>
    </source>
</reference>
<evidence type="ECO:0000256" key="1">
    <source>
        <dbReference type="SAM" id="Phobius"/>
    </source>
</evidence>
<feature type="transmembrane region" description="Helical" evidence="1">
    <location>
        <begin position="217"/>
        <end position="236"/>
    </location>
</feature>
<feature type="transmembrane region" description="Helical" evidence="1">
    <location>
        <begin position="596"/>
        <end position="620"/>
    </location>
</feature>
<proteinExistence type="predicted"/>
<dbReference type="Proteomes" id="UP000825002">
    <property type="component" value="Unassembled WGS sequence"/>
</dbReference>
<evidence type="ECO:0008006" key="4">
    <source>
        <dbReference type="Google" id="ProtNLM"/>
    </source>
</evidence>
<keyword evidence="3" id="KW-1185">Reference proteome</keyword>
<feature type="transmembrane region" description="Helical" evidence="1">
    <location>
        <begin position="450"/>
        <end position="471"/>
    </location>
</feature>
<feature type="non-terminal residue" evidence="2">
    <location>
        <position position="1"/>
    </location>
</feature>
<feature type="transmembrane region" description="Helical" evidence="1">
    <location>
        <begin position="78"/>
        <end position="104"/>
    </location>
</feature>